<dbReference type="PANTHER" id="PTHR42860:SF1">
    <property type="entry name" value="VITAMIN B12-BINDING PROTEIN"/>
    <property type="match status" value="1"/>
</dbReference>
<evidence type="ECO:0000313" key="2">
    <source>
        <dbReference type="EMBL" id="CAE6788437.1"/>
    </source>
</evidence>
<gene>
    <name evidence="2" type="ORF">NSPZN2_50226</name>
</gene>
<dbReference type="RefSeq" id="WP_213043803.1">
    <property type="nucleotide sequence ID" value="NZ_CAJNBJ010000018.1"/>
</dbReference>
<feature type="domain" description="Fe/B12 periplasmic-binding" evidence="1">
    <location>
        <begin position="2"/>
        <end position="290"/>
    </location>
</feature>
<dbReference type="Gene3D" id="3.40.50.1980">
    <property type="entry name" value="Nitrogenase molybdenum iron protein domain"/>
    <property type="match status" value="2"/>
</dbReference>
<name>A0ABM8S476_9BACT</name>
<sequence>MNICSLVPGATEVVAALGLQDHLVGISHECDTPQTLAHVPVMVRGRIDSHALSSAEIDAQVGEWLSGGSGLYELDEARLLAAKPDLLITQDLCDVCAITPTQLARVMQTLSPPPRMVTLNPHRLDDVLRDIETLGGAMEREEAGRQLAAALRRRLDALRTTVRAEPLRPKVACLEWLSPLYSAGHWVPDMVEAAGGTDALATAGTPSRNIEWEALAGCAPDVIVLMPCGFTVARTKAELTAVTEHPGWQHLPAVQRGEVYLVDALSYFSRPGPRLVDGVEQLAAILHPTCYARRLPATVERLAMP</sequence>
<dbReference type="Pfam" id="PF01497">
    <property type="entry name" value="Peripla_BP_2"/>
    <property type="match status" value="1"/>
</dbReference>
<dbReference type="InterPro" id="IPR002491">
    <property type="entry name" value="ABC_transptr_periplasmic_BD"/>
</dbReference>
<dbReference type="CDD" id="cd01144">
    <property type="entry name" value="BtuF"/>
    <property type="match status" value="1"/>
</dbReference>
<dbReference type="Proteomes" id="UP000675880">
    <property type="component" value="Unassembled WGS sequence"/>
</dbReference>
<organism evidence="2 3">
    <name type="scientific">Nitrospira defluvii</name>
    <dbReference type="NCBI Taxonomy" id="330214"/>
    <lineage>
        <taxon>Bacteria</taxon>
        <taxon>Pseudomonadati</taxon>
        <taxon>Nitrospirota</taxon>
        <taxon>Nitrospiria</taxon>
        <taxon>Nitrospirales</taxon>
        <taxon>Nitrospiraceae</taxon>
        <taxon>Nitrospira</taxon>
    </lineage>
</organism>
<dbReference type="SUPFAM" id="SSF53807">
    <property type="entry name" value="Helical backbone' metal receptor"/>
    <property type="match status" value="1"/>
</dbReference>
<keyword evidence="3" id="KW-1185">Reference proteome</keyword>
<evidence type="ECO:0000259" key="1">
    <source>
        <dbReference type="PROSITE" id="PS50983"/>
    </source>
</evidence>
<comment type="caution">
    <text evidence="2">The sequence shown here is derived from an EMBL/GenBank/DDBJ whole genome shotgun (WGS) entry which is preliminary data.</text>
</comment>
<dbReference type="PROSITE" id="PS50983">
    <property type="entry name" value="FE_B12_PBP"/>
    <property type="match status" value="1"/>
</dbReference>
<evidence type="ECO:0000313" key="3">
    <source>
        <dbReference type="Proteomes" id="UP000675880"/>
    </source>
</evidence>
<dbReference type="PANTHER" id="PTHR42860">
    <property type="entry name" value="VITAMIN B12-BINDING PROTEIN"/>
    <property type="match status" value="1"/>
</dbReference>
<dbReference type="EMBL" id="CAJNBJ010000018">
    <property type="protein sequence ID" value="CAE6788437.1"/>
    <property type="molecule type" value="Genomic_DNA"/>
</dbReference>
<reference evidence="2 3" key="1">
    <citation type="submission" date="2021-02" db="EMBL/GenBank/DDBJ databases">
        <authorList>
            <person name="Han P."/>
        </authorList>
    </citation>
    <scope>NUCLEOTIDE SEQUENCE [LARGE SCALE GENOMIC DNA]</scope>
    <source>
        <strain evidence="2">Candidatus Nitrospira sp. ZN2</strain>
    </source>
</reference>
<protein>
    <submittedName>
        <fullName evidence="2">Cobalamin-binding protein</fullName>
    </submittedName>
</protein>
<accession>A0ABM8S476</accession>
<proteinExistence type="predicted"/>
<dbReference type="InterPro" id="IPR051030">
    <property type="entry name" value="Vitamin_B12-ABC_binding"/>
</dbReference>